<gene>
    <name evidence="6" type="ORF">LTR16_007005</name>
</gene>
<comment type="caution">
    <text evidence="6">The sequence shown here is derived from an EMBL/GenBank/DDBJ whole genome shotgun (WGS) entry which is preliminary data.</text>
</comment>
<evidence type="ECO:0000256" key="2">
    <source>
        <dbReference type="ARBA" id="ARBA00022490"/>
    </source>
</evidence>
<keyword evidence="7" id="KW-1185">Reference proteome</keyword>
<sequence length="272" mass="29800">NEQTVPGESPASISRQLGALYRRIDEDKRVQYASAEAKQDALLRLVSSTLTDNVDKSISRIVSTNIQQTVLPAISDVMTAVLDRRVSEVLAQQLGVSIPKEVKQALPAAVGKAMQEPEVLRLVAELVANKVSGVVDSHFATALRNSIVPNFTSHAMTAAQNMASEIERRTTEQLRQAEAQRNEDSVKIEQLTSLVRSLSETVREMAAGQSVFQQEILKMQRSAAQPVKEPASNRSVTSIRSTPAQTLSVEEEELQSITSLMTEGRYEEGTIQ</sequence>
<feature type="compositionally biased region" description="Polar residues" evidence="5">
    <location>
        <begin position="232"/>
        <end position="248"/>
    </location>
</feature>
<evidence type="ECO:0000256" key="5">
    <source>
        <dbReference type="SAM" id="MobiDB-lite"/>
    </source>
</evidence>
<evidence type="ECO:0000256" key="4">
    <source>
        <dbReference type="ARBA" id="ARBA00022737"/>
    </source>
</evidence>
<keyword evidence="2" id="KW-0963">Cytoplasm</keyword>
<proteinExistence type="predicted"/>
<keyword evidence="4" id="KW-0677">Repeat</keyword>
<evidence type="ECO:0000256" key="3">
    <source>
        <dbReference type="ARBA" id="ARBA00022574"/>
    </source>
</evidence>
<name>A0ABR0M4A8_9PEZI</name>
<comment type="subcellular location">
    <subcellularLocation>
        <location evidence="1">Cytoplasm</location>
    </subcellularLocation>
</comment>
<dbReference type="PANTHER" id="PTHR15598">
    <property type="entry name" value="ENHANCER OF MRNA-DECAPPING PROTEIN 4"/>
    <property type="match status" value="1"/>
</dbReference>
<protein>
    <submittedName>
        <fullName evidence="6">Uncharacterized protein</fullName>
    </submittedName>
</protein>
<evidence type="ECO:0000313" key="6">
    <source>
        <dbReference type="EMBL" id="KAK5280329.1"/>
    </source>
</evidence>
<feature type="non-terminal residue" evidence="6">
    <location>
        <position position="272"/>
    </location>
</feature>
<organism evidence="6 7">
    <name type="scientific">Cryomyces antarcticus</name>
    <dbReference type="NCBI Taxonomy" id="329879"/>
    <lineage>
        <taxon>Eukaryota</taxon>
        <taxon>Fungi</taxon>
        <taxon>Dikarya</taxon>
        <taxon>Ascomycota</taxon>
        <taxon>Pezizomycotina</taxon>
        <taxon>Dothideomycetes</taxon>
        <taxon>Dothideomycetes incertae sedis</taxon>
        <taxon>Cryomyces</taxon>
    </lineage>
</organism>
<dbReference type="EMBL" id="JAVRRA010001420">
    <property type="protein sequence ID" value="KAK5280329.1"/>
    <property type="molecule type" value="Genomic_DNA"/>
</dbReference>
<feature type="region of interest" description="Disordered" evidence="5">
    <location>
        <begin position="223"/>
        <end position="249"/>
    </location>
</feature>
<dbReference type="Proteomes" id="UP001357485">
    <property type="component" value="Unassembled WGS sequence"/>
</dbReference>
<dbReference type="InterPro" id="IPR045152">
    <property type="entry name" value="EDC4-like"/>
</dbReference>
<dbReference type="PANTHER" id="PTHR15598:SF5">
    <property type="entry name" value="ENHANCER OF MRNA-DECAPPING PROTEIN 4"/>
    <property type="match status" value="1"/>
</dbReference>
<evidence type="ECO:0000256" key="1">
    <source>
        <dbReference type="ARBA" id="ARBA00004496"/>
    </source>
</evidence>
<evidence type="ECO:0000313" key="7">
    <source>
        <dbReference type="Proteomes" id="UP001357485"/>
    </source>
</evidence>
<feature type="non-terminal residue" evidence="6">
    <location>
        <position position="1"/>
    </location>
</feature>
<keyword evidence="3" id="KW-0853">WD repeat</keyword>
<accession>A0ABR0M4A8</accession>
<reference evidence="6 7" key="1">
    <citation type="submission" date="2023-08" db="EMBL/GenBank/DDBJ databases">
        <title>Black Yeasts Isolated from many extreme environments.</title>
        <authorList>
            <person name="Coleine C."/>
            <person name="Stajich J.E."/>
            <person name="Selbmann L."/>
        </authorList>
    </citation>
    <scope>NUCLEOTIDE SEQUENCE [LARGE SCALE GENOMIC DNA]</scope>
    <source>
        <strain evidence="6 7">CCFEE 536</strain>
    </source>
</reference>